<dbReference type="PANTHER" id="PTHR30614:SF42">
    <property type="entry name" value="GLUTAMATE_ASPARTATE IMPORT PERMEASE PROTEIN GLTJ"/>
    <property type="match status" value="1"/>
</dbReference>
<keyword evidence="8 9" id="KW-0472">Membrane</keyword>
<comment type="subcellular location">
    <subcellularLocation>
        <location evidence="1">Cell inner membrane</location>
        <topology evidence="1">Multi-pass membrane protein</topology>
    </subcellularLocation>
    <subcellularLocation>
        <location evidence="9">Cell membrane</location>
        <topology evidence="9">Multi-pass membrane protein</topology>
    </subcellularLocation>
</comment>
<comment type="similarity">
    <text evidence="2">Belongs to the binding-protein-dependent transport system permease family. HisMQ subfamily.</text>
</comment>
<dbReference type="InterPro" id="IPR043429">
    <property type="entry name" value="ArtM/GltK/GlnP/TcyL/YhdX-like"/>
</dbReference>
<comment type="caution">
    <text evidence="11">The sequence shown here is derived from an EMBL/GenBank/DDBJ whole genome shotgun (WGS) entry which is preliminary data.</text>
</comment>
<dbReference type="OrthoDB" id="6534575at2"/>
<feature type="transmembrane region" description="Helical" evidence="9">
    <location>
        <begin position="71"/>
        <end position="88"/>
    </location>
</feature>
<dbReference type="InterPro" id="IPR010065">
    <property type="entry name" value="AA_ABC_transptr_permease_3TM"/>
</dbReference>
<dbReference type="Pfam" id="PF00528">
    <property type="entry name" value="BPD_transp_1"/>
    <property type="match status" value="1"/>
</dbReference>
<dbReference type="RefSeq" id="WP_064611877.1">
    <property type="nucleotide sequence ID" value="NZ_LXHB01000136.1"/>
</dbReference>
<reference evidence="11 12" key="1">
    <citation type="journal article" date="2016" name="Genome Biol. Evol.">
        <title>Comparative Genomic Analyses of the Moraxella catarrhalis Serosensitive and Seroresistant Lineages Demonstrate Their Independent Evolution.</title>
        <authorList>
            <person name="Earl J.P."/>
            <person name="de Vries S.P."/>
            <person name="Ahmed A."/>
            <person name="Powell E."/>
            <person name="Schultz M.P."/>
            <person name="Hermans P.W."/>
            <person name="Hill D.J."/>
            <person name="Zhou Z."/>
            <person name="Constantinidou C.I."/>
            <person name="Hu F.Z."/>
            <person name="Bootsma H.J."/>
            <person name="Ehrlich G.D."/>
        </authorList>
    </citation>
    <scope>NUCLEOTIDE SEQUENCE [LARGE SCALE GENOMIC DNA]</scope>
    <source>
        <strain evidence="11 12">Z7542</strain>
    </source>
</reference>
<evidence type="ECO:0000256" key="8">
    <source>
        <dbReference type="ARBA" id="ARBA00023136"/>
    </source>
</evidence>
<evidence type="ECO:0000256" key="5">
    <source>
        <dbReference type="ARBA" id="ARBA00022692"/>
    </source>
</evidence>
<keyword evidence="3 9" id="KW-0813">Transport</keyword>
<evidence type="ECO:0000256" key="2">
    <source>
        <dbReference type="ARBA" id="ARBA00010072"/>
    </source>
</evidence>
<dbReference type="EMBL" id="LXHC01000028">
    <property type="protein sequence ID" value="OAU94555.1"/>
    <property type="molecule type" value="Genomic_DNA"/>
</dbReference>
<dbReference type="InterPro" id="IPR000515">
    <property type="entry name" value="MetI-like"/>
</dbReference>
<gene>
    <name evidence="11" type="ORF">AO384_1912</name>
</gene>
<proteinExistence type="inferred from homology"/>
<accession>A0A198UDS7</accession>
<evidence type="ECO:0000256" key="3">
    <source>
        <dbReference type="ARBA" id="ARBA00022448"/>
    </source>
</evidence>
<keyword evidence="7 9" id="KW-1133">Transmembrane helix</keyword>
<keyword evidence="5 9" id="KW-0812">Transmembrane</keyword>
<evidence type="ECO:0000256" key="1">
    <source>
        <dbReference type="ARBA" id="ARBA00004429"/>
    </source>
</evidence>
<feature type="transmembrane region" description="Helical" evidence="9">
    <location>
        <begin position="31"/>
        <end position="50"/>
    </location>
</feature>
<evidence type="ECO:0000313" key="12">
    <source>
        <dbReference type="Proteomes" id="UP000078228"/>
    </source>
</evidence>
<dbReference type="GO" id="GO:0043190">
    <property type="term" value="C:ATP-binding cassette (ABC) transporter complex"/>
    <property type="evidence" value="ECO:0007669"/>
    <property type="project" value="InterPro"/>
</dbReference>
<protein>
    <submittedName>
        <fullName evidence="11">Glutamate Aspartate transport system permease protein GltJ</fullName>
    </submittedName>
</protein>
<evidence type="ECO:0000256" key="6">
    <source>
        <dbReference type="ARBA" id="ARBA00022970"/>
    </source>
</evidence>
<evidence type="ECO:0000256" key="7">
    <source>
        <dbReference type="ARBA" id="ARBA00022989"/>
    </source>
</evidence>
<dbReference type="NCBIfam" id="TIGR01726">
    <property type="entry name" value="HEQRo_perm_3TM"/>
    <property type="match status" value="1"/>
</dbReference>
<dbReference type="Proteomes" id="UP000078228">
    <property type="component" value="Unassembled WGS sequence"/>
</dbReference>
<feature type="transmembrane region" description="Helical" evidence="9">
    <location>
        <begin position="108"/>
        <end position="127"/>
    </location>
</feature>
<dbReference type="PANTHER" id="PTHR30614">
    <property type="entry name" value="MEMBRANE COMPONENT OF AMINO ACID ABC TRANSPORTER"/>
    <property type="match status" value="1"/>
</dbReference>
<dbReference type="CDD" id="cd06261">
    <property type="entry name" value="TM_PBP2"/>
    <property type="match status" value="1"/>
</dbReference>
<keyword evidence="6" id="KW-0029">Amino-acid transport</keyword>
<dbReference type="GO" id="GO:0006865">
    <property type="term" value="P:amino acid transport"/>
    <property type="evidence" value="ECO:0007669"/>
    <property type="project" value="UniProtKB-KW"/>
</dbReference>
<feature type="transmembrane region" description="Helical" evidence="9">
    <location>
        <begin position="211"/>
        <end position="230"/>
    </location>
</feature>
<sequence>MNYQWNWRVLWQSTGIGNELYWHWLVTGFKWLLMIGGAAWLIAMVIGTVLGIMRTLPNKSAQMLAKIYVDFFRNIPLLVQLFFWFYVMPNLLTEGFRTFWYQSLEPNTSAAISAAIGLGLFTAARIIEQVRTGIESLPKGQANAAAALGFSTAQSYRYVILPQAFRTILPPLSSELTNCFKNASIASLVGVTELISQTKTISEYTQNSFEIYTYATIIYLLFNLTLIYGMTMLEKKLRIKGQIDGDQHA</sequence>
<organism evidence="11 12">
    <name type="scientific">Moraxella catarrhalis</name>
    <name type="common">Branhamella catarrhalis</name>
    <dbReference type="NCBI Taxonomy" id="480"/>
    <lineage>
        <taxon>Bacteria</taxon>
        <taxon>Pseudomonadati</taxon>
        <taxon>Pseudomonadota</taxon>
        <taxon>Gammaproteobacteria</taxon>
        <taxon>Moraxellales</taxon>
        <taxon>Moraxellaceae</taxon>
        <taxon>Moraxella</taxon>
    </lineage>
</organism>
<dbReference type="InterPro" id="IPR035906">
    <property type="entry name" value="MetI-like_sf"/>
</dbReference>
<keyword evidence="4" id="KW-1003">Cell membrane</keyword>
<evidence type="ECO:0000256" key="4">
    <source>
        <dbReference type="ARBA" id="ARBA00022475"/>
    </source>
</evidence>
<dbReference type="Gene3D" id="1.10.3720.10">
    <property type="entry name" value="MetI-like"/>
    <property type="match status" value="1"/>
</dbReference>
<dbReference type="PATRIC" id="fig|480.237.peg.2040"/>
<name>A0A198UDS7_MORCA</name>
<evidence type="ECO:0000313" key="11">
    <source>
        <dbReference type="EMBL" id="OAU94555.1"/>
    </source>
</evidence>
<evidence type="ECO:0000259" key="10">
    <source>
        <dbReference type="PROSITE" id="PS50928"/>
    </source>
</evidence>
<dbReference type="GO" id="GO:0022857">
    <property type="term" value="F:transmembrane transporter activity"/>
    <property type="evidence" value="ECO:0007669"/>
    <property type="project" value="InterPro"/>
</dbReference>
<dbReference type="AlphaFoldDB" id="A0A198UDS7"/>
<evidence type="ECO:0000256" key="9">
    <source>
        <dbReference type="RuleBase" id="RU363032"/>
    </source>
</evidence>
<keyword evidence="12" id="KW-1185">Reference proteome</keyword>
<dbReference type="PROSITE" id="PS50928">
    <property type="entry name" value="ABC_TM1"/>
    <property type="match status" value="1"/>
</dbReference>
<dbReference type="SUPFAM" id="SSF161098">
    <property type="entry name" value="MetI-like"/>
    <property type="match status" value="1"/>
</dbReference>
<feature type="domain" description="ABC transmembrane type-1" evidence="10">
    <location>
        <begin position="29"/>
        <end position="230"/>
    </location>
</feature>